<organism evidence="2 3">
    <name type="scientific">Panicum virgatum</name>
    <name type="common">Blackwell switchgrass</name>
    <dbReference type="NCBI Taxonomy" id="38727"/>
    <lineage>
        <taxon>Eukaryota</taxon>
        <taxon>Viridiplantae</taxon>
        <taxon>Streptophyta</taxon>
        <taxon>Embryophyta</taxon>
        <taxon>Tracheophyta</taxon>
        <taxon>Spermatophyta</taxon>
        <taxon>Magnoliopsida</taxon>
        <taxon>Liliopsida</taxon>
        <taxon>Poales</taxon>
        <taxon>Poaceae</taxon>
        <taxon>PACMAD clade</taxon>
        <taxon>Panicoideae</taxon>
        <taxon>Panicodae</taxon>
        <taxon>Paniceae</taxon>
        <taxon>Panicinae</taxon>
        <taxon>Panicum</taxon>
        <taxon>Panicum sect. Hiantes</taxon>
    </lineage>
</organism>
<evidence type="ECO:0000313" key="3">
    <source>
        <dbReference type="Proteomes" id="UP000823388"/>
    </source>
</evidence>
<sequence length="230" mass="25025">MWHATWCHADNNLQKTPCIVLSSKICSSLHLPSISPSLSSRCRAPSAPVLHRPLLSAFPTSISRLPAPIPHAARPQPRIGRQCPRRPSPPPGTPTPPPRTRILIPALRPHLHIRSCPSMRSRTASSWCPVGERRPNPSPLRLGPQSSTPASLADEISMWARAGEGRRRRGAANRGRRTAIRSRTGGAELLRYEGADSDEAPCSMPAGPSSCTLLRTDCLLHQKVPYASHS</sequence>
<evidence type="ECO:0000256" key="1">
    <source>
        <dbReference type="SAM" id="MobiDB-lite"/>
    </source>
</evidence>
<dbReference type="Proteomes" id="UP000823388">
    <property type="component" value="Chromosome 3K"/>
</dbReference>
<comment type="caution">
    <text evidence="2">The sequence shown here is derived from an EMBL/GenBank/DDBJ whole genome shotgun (WGS) entry which is preliminary data.</text>
</comment>
<accession>A0A8T0VFY7</accession>
<dbReference type="EMBL" id="CM029041">
    <property type="protein sequence ID" value="KAG2630669.1"/>
    <property type="molecule type" value="Genomic_DNA"/>
</dbReference>
<name>A0A8T0VFY7_PANVG</name>
<proteinExistence type="predicted"/>
<gene>
    <name evidence="2" type="ORF">PVAP13_3KG542401</name>
</gene>
<reference evidence="2" key="1">
    <citation type="submission" date="2020-05" db="EMBL/GenBank/DDBJ databases">
        <title>WGS assembly of Panicum virgatum.</title>
        <authorList>
            <person name="Lovell J.T."/>
            <person name="Jenkins J."/>
            <person name="Shu S."/>
            <person name="Juenger T.E."/>
            <person name="Schmutz J."/>
        </authorList>
    </citation>
    <scope>NUCLEOTIDE SEQUENCE</scope>
    <source>
        <strain evidence="2">AP13</strain>
    </source>
</reference>
<feature type="compositionally biased region" description="Pro residues" evidence="1">
    <location>
        <begin position="86"/>
        <end position="99"/>
    </location>
</feature>
<dbReference type="AlphaFoldDB" id="A0A8T0VFY7"/>
<feature type="region of interest" description="Disordered" evidence="1">
    <location>
        <begin position="124"/>
        <end position="150"/>
    </location>
</feature>
<keyword evidence="3" id="KW-1185">Reference proteome</keyword>
<protein>
    <submittedName>
        <fullName evidence="2">Uncharacterized protein</fullName>
    </submittedName>
</protein>
<feature type="region of interest" description="Disordered" evidence="1">
    <location>
        <begin position="66"/>
        <end position="100"/>
    </location>
</feature>
<evidence type="ECO:0000313" key="2">
    <source>
        <dbReference type="EMBL" id="KAG2630669.1"/>
    </source>
</evidence>